<evidence type="ECO:0000313" key="3">
    <source>
        <dbReference type="Proteomes" id="UP001180020"/>
    </source>
</evidence>
<feature type="compositionally biased region" description="Low complexity" evidence="1">
    <location>
        <begin position="135"/>
        <end position="144"/>
    </location>
</feature>
<keyword evidence="3" id="KW-1185">Reference proteome</keyword>
<accession>A0AAV9CF74</accession>
<feature type="compositionally biased region" description="Basic residues" evidence="1">
    <location>
        <begin position="123"/>
        <end position="134"/>
    </location>
</feature>
<dbReference type="PANTHER" id="PTHR34120">
    <property type="entry name" value="EXPRESSED PROTEIN"/>
    <property type="match status" value="1"/>
</dbReference>
<dbReference type="EMBL" id="JAUJYO010000019">
    <property type="protein sequence ID" value="KAK1287229.1"/>
    <property type="molecule type" value="Genomic_DNA"/>
</dbReference>
<proteinExistence type="predicted"/>
<feature type="region of interest" description="Disordered" evidence="1">
    <location>
        <begin position="1"/>
        <end position="151"/>
    </location>
</feature>
<feature type="region of interest" description="Disordered" evidence="1">
    <location>
        <begin position="246"/>
        <end position="265"/>
    </location>
</feature>
<feature type="region of interest" description="Disordered" evidence="1">
    <location>
        <begin position="194"/>
        <end position="236"/>
    </location>
</feature>
<feature type="compositionally biased region" description="Low complexity" evidence="1">
    <location>
        <begin position="88"/>
        <end position="101"/>
    </location>
</feature>
<name>A0AAV9CF74_ACOCL</name>
<feature type="compositionally biased region" description="Pro residues" evidence="1">
    <location>
        <begin position="32"/>
        <end position="42"/>
    </location>
</feature>
<evidence type="ECO:0000256" key="1">
    <source>
        <dbReference type="SAM" id="MobiDB-lite"/>
    </source>
</evidence>
<reference evidence="2" key="1">
    <citation type="journal article" date="2023" name="Nat. Commun.">
        <title>Diploid and tetraploid genomes of Acorus and the evolution of monocots.</title>
        <authorList>
            <person name="Ma L."/>
            <person name="Liu K.W."/>
            <person name="Li Z."/>
            <person name="Hsiao Y.Y."/>
            <person name="Qi Y."/>
            <person name="Fu T."/>
            <person name="Tang G.D."/>
            <person name="Zhang D."/>
            <person name="Sun W.H."/>
            <person name="Liu D.K."/>
            <person name="Li Y."/>
            <person name="Chen G.Z."/>
            <person name="Liu X.D."/>
            <person name="Liao X.Y."/>
            <person name="Jiang Y.T."/>
            <person name="Yu X."/>
            <person name="Hao Y."/>
            <person name="Huang J."/>
            <person name="Zhao X.W."/>
            <person name="Ke S."/>
            <person name="Chen Y.Y."/>
            <person name="Wu W.L."/>
            <person name="Hsu J.L."/>
            <person name="Lin Y.F."/>
            <person name="Huang M.D."/>
            <person name="Li C.Y."/>
            <person name="Huang L."/>
            <person name="Wang Z.W."/>
            <person name="Zhao X."/>
            <person name="Zhong W.Y."/>
            <person name="Peng D.H."/>
            <person name="Ahmad S."/>
            <person name="Lan S."/>
            <person name="Zhang J.S."/>
            <person name="Tsai W.C."/>
            <person name="Van de Peer Y."/>
            <person name="Liu Z.J."/>
        </authorList>
    </citation>
    <scope>NUCLEOTIDE SEQUENCE</scope>
    <source>
        <strain evidence="2">CP</strain>
    </source>
</reference>
<feature type="compositionally biased region" description="Basic and acidic residues" evidence="1">
    <location>
        <begin position="61"/>
        <end position="74"/>
    </location>
</feature>
<protein>
    <submittedName>
        <fullName evidence="2">Uncharacterized protein</fullName>
    </submittedName>
</protein>
<reference evidence="2" key="2">
    <citation type="submission" date="2023-06" db="EMBL/GenBank/DDBJ databases">
        <authorList>
            <person name="Ma L."/>
            <person name="Liu K.-W."/>
            <person name="Li Z."/>
            <person name="Hsiao Y.-Y."/>
            <person name="Qi Y."/>
            <person name="Fu T."/>
            <person name="Tang G."/>
            <person name="Zhang D."/>
            <person name="Sun W.-H."/>
            <person name="Liu D.-K."/>
            <person name="Li Y."/>
            <person name="Chen G.-Z."/>
            <person name="Liu X.-D."/>
            <person name="Liao X.-Y."/>
            <person name="Jiang Y.-T."/>
            <person name="Yu X."/>
            <person name="Hao Y."/>
            <person name="Huang J."/>
            <person name="Zhao X.-W."/>
            <person name="Ke S."/>
            <person name="Chen Y.-Y."/>
            <person name="Wu W.-L."/>
            <person name="Hsu J.-L."/>
            <person name="Lin Y.-F."/>
            <person name="Huang M.-D."/>
            <person name="Li C.-Y."/>
            <person name="Huang L."/>
            <person name="Wang Z.-W."/>
            <person name="Zhao X."/>
            <person name="Zhong W.-Y."/>
            <person name="Peng D.-H."/>
            <person name="Ahmad S."/>
            <person name="Lan S."/>
            <person name="Zhang J.-S."/>
            <person name="Tsai W.-C."/>
            <person name="Van De Peer Y."/>
            <person name="Liu Z.-J."/>
        </authorList>
    </citation>
    <scope>NUCLEOTIDE SEQUENCE</scope>
    <source>
        <strain evidence="2">CP</strain>
        <tissue evidence="2">Leaves</tissue>
    </source>
</reference>
<comment type="caution">
    <text evidence="2">The sequence shown here is derived from an EMBL/GenBank/DDBJ whole genome shotgun (WGS) entry which is preliminary data.</text>
</comment>
<organism evidence="2 3">
    <name type="scientific">Acorus calamus</name>
    <name type="common">Sweet flag</name>
    <dbReference type="NCBI Taxonomy" id="4465"/>
    <lineage>
        <taxon>Eukaryota</taxon>
        <taxon>Viridiplantae</taxon>
        <taxon>Streptophyta</taxon>
        <taxon>Embryophyta</taxon>
        <taxon>Tracheophyta</taxon>
        <taxon>Spermatophyta</taxon>
        <taxon>Magnoliopsida</taxon>
        <taxon>Liliopsida</taxon>
        <taxon>Acoraceae</taxon>
        <taxon>Acorus</taxon>
    </lineage>
</organism>
<feature type="compositionally biased region" description="Basic and acidic residues" evidence="1">
    <location>
        <begin position="194"/>
        <end position="219"/>
    </location>
</feature>
<gene>
    <name evidence="2" type="ORF">QJS10_CPB19g00397</name>
</gene>
<evidence type="ECO:0000313" key="2">
    <source>
        <dbReference type="EMBL" id="KAK1287229.1"/>
    </source>
</evidence>
<dbReference type="Proteomes" id="UP001180020">
    <property type="component" value="Unassembled WGS sequence"/>
</dbReference>
<dbReference type="PANTHER" id="PTHR34120:SF2">
    <property type="entry name" value="OS01G0860900 PROTEIN"/>
    <property type="match status" value="1"/>
</dbReference>
<sequence>MPPVDPETLVPAGISDGKLACETQIDGEDPATTPPPPSPPPADSDLPPESVLLSGADELDWVDRNAVYDRDDSTKGNTNPKSKDPNPTTTTRSTSQRYSSSKPPSAPLIGLTKVEHSGYLGRSTRRTGRNRPVRPSRLVVPVGREPSSPKVSCIGKVLSGRERMGRAGSGVPAGKTRFGACLFGSCCVRGNRRTVEREPAVEPDPVRVKEKEKKQREVDEPGSGEPPGLGRVKRYSSGRRAELLWGGDVEGEDEERVADAGAYDR</sequence>
<dbReference type="AlphaFoldDB" id="A0AAV9CF74"/>